<dbReference type="Gene3D" id="3.10.10.10">
    <property type="entry name" value="HIV Type 1 Reverse Transcriptase, subunit A, domain 1"/>
    <property type="match status" value="1"/>
</dbReference>
<dbReference type="InterPro" id="IPR041577">
    <property type="entry name" value="RT_RNaseH_2"/>
</dbReference>
<feature type="region of interest" description="Disordered" evidence="1">
    <location>
        <begin position="1"/>
        <end position="78"/>
    </location>
</feature>
<accession>A0A9Q3BSM8</accession>
<evidence type="ECO:0008006" key="6">
    <source>
        <dbReference type="Google" id="ProtNLM"/>
    </source>
</evidence>
<evidence type="ECO:0000259" key="3">
    <source>
        <dbReference type="Pfam" id="PF17919"/>
    </source>
</evidence>
<dbReference type="EMBL" id="AVOT02002530">
    <property type="protein sequence ID" value="MBW0470734.1"/>
    <property type="molecule type" value="Genomic_DNA"/>
</dbReference>
<dbReference type="Pfam" id="PF00078">
    <property type="entry name" value="RVT_1"/>
    <property type="match status" value="1"/>
</dbReference>
<evidence type="ECO:0000259" key="2">
    <source>
        <dbReference type="Pfam" id="PF00078"/>
    </source>
</evidence>
<organism evidence="4 5">
    <name type="scientific">Austropuccinia psidii MF-1</name>
    <dbReference type="NCBI Taxonomy" id="1389203"/>
    <lineage>
        <taxon>Eukaryota</taxon>
        <taxon>Fungi</taxon>
        <taxon>Dikarya</taxon>
        <taxon>Basidiomycota</taxon>
        <taxon>Pucciniomycotina</taxon>
        <taxon>Pucciniomycetes</taxon>
        <taxon>Pucciniales</taxon>
        <taxon>Sphaerophragmiaceae</taxon>
        <taxon>Austropuccinia</taxon>
    </lineage>
</organism>
<evidence type="ECO:0000256" key="1">
    <source>
        <dbReference type="SAM" id="MobiDB-lite"/>
    </source>
</evidence>
<name>A0A9Q3BSM8_9BASI</name>
<feature type="compositionally biased region" description="Basic and acidic residues" evidence="1">
    <location>
        <begin position="7"/>
        <end position="26"/>
    </location>
</feature>
<dbReference type="CDD" id="cd09274">
    <property type="entry name" value="RNase_HI_RT_Ty3"/>
    <property type="match status" value="1"/>
</dbReference>
<dbReference type="InterPro" id="IPR043128">
    <property type="entry name" value="Rev_trsase/Diguanyl_cyclase"/>
</dbReference>
<dbReference type="SUPFAM" id="SSF56672">
    <property type="entry name" value="DNA/RNA polymerases"/>
    <property type="match status" value="1"/>
</dbReference>
<proteinExistence type="predicted"/>
<dbReference type="InterPro" id="IPR043502">
    <property type="entry name" value="DNA/RNA_pol_sf"/>
</dbReference>
<dbReference type="InterPro" id="IPR050951">
    <property type="entry name" value="Retrovirus_Pol_polyprotein"/>
</dbReference>
<protein>
    <recommendedName>
        <fullName evidence="6">Reverse transcriptase/retrotransposon-derived protein RNase H-like domain-containing protein</fullName>
    </recommendedName>
</protein>
<comment type="caution">
    <text evidence="4">The sequence shown here is derived from an EMBL/GenBank/DDBJ whole genome shotgun (WGS) entry which is preliminary data.</text>
</comment>
<keyword evidence="5" id="KW-1185">Reference proteome</keyword>
<feature type="domain" description="Reverse transcriptase/retrotransposon-derived protein RNase H-like" evidence="3">
    <location>
        <begin position="344"/>
        <end position="431"/>
    </location>
</feature>
<dbReference type="CDD" id="cd01647">
    <property type="entry name" value="RT_LTR"/>
    <property type="match status" value="1"/>
</dbReference>
<gene>
    <name evidence="4" type="ORF">O181_010449</name>
</gene>
<dbReference type="PANTHER" id="PTHR37984">
    <property type="entry name" value="PROTEIN CBG26694"/>
    <property type="match status" value="1"/>
</dbReference>
<evidence type="ECO:0000313" key="5">
    <source>
        <dbReference type="Proteomes" id="UP000765509"/>
    </source>
</evidence>
<dbReference type="GO" id="GO:0003824">
    <property type="term" value="F:catalytic activity"/>
    <property type="evidence" value="ECO:0007669"/>
    <property type="project" value="UniProtKB-KW"/>
</dbReference>
<feature type="compositionally biased region" description="Basic residues" evidence="1">
    <location>
        <begin position="43"/>
        <end position="54"/>
    </location>
</feature>
<dbReference type="Proteomes" id="UP000765509">
    <property type="component" value="Unassembled WGS sequence"/>
</dbReference>
<dbReference type="Pfam" id="PF17919">
    <property type="entry name" value="RT_RNaseH_2"/>
    <property type="match status" value="1"/>
</dbReference>
<dbReference type="Gene3D" id="3.30.70.270">
    <property type="match status" value="1"/>
</dbReference>
<dbReference type="PANTHER" id="PTHR37984:SF15">
    <property type="entry name" value="INTEGRASE CATALYTIC DOMAIN-CONTAINING PROTEIN"/>
    <property type="match status" value="1"/>
</dbReference>
<sequence length="583" mass="66402">MDITLELDTRYHERQEEKGSHQEKKPPVTGSNSSRPPQDLSSKRLHHKKNKKGKNFLPSKDKPHSALLNKDNKLTPSLPSSVHIPSIIPSQSLLKSKNEVFKEIKDVGEDVAISSLHLFQGDMDHPPLSFHAFLEEQWDEEEEPEEIETVLKAVPPSYHQFLDVLSKVKAENLPPHHDCDHNIELEGFLPPVGFIYSLSNQDSETLWAYISENVEKVFIKPSSSSTGAPVLFDKKKDGGLHLCVDYHKLNALTRENRDPVPPMNQLLTVFNGSTIFSKMELHGAYNILRIKEGDEHLTAFRAKYGSYEYWVMPFGLISASASFQNNVNDIFVVVYLDYIMEALSQFQILKEGFTTAPILSHFNPSLPATVETDASYYSLGAVLSQVNDSAKHSIAFDSRKLLSAELNYEIHDKKLLGIVWALKQGRAFLLSLSNHSEVFKDPSSLQYFMSSKFLTCHQACWDEFLSTFDCTITYHPGRLATLPDALSLWDNVYPERGVDFIRKNPQNFHQVIKQDGVQQSRFFSIKVEIFSDLVDKIQKEVWHDKDYKEIHKQLARGESVADYSFEPQAKLLLLKDRVIIPSN</sequence>
<feature type="domain" description="Reverse transcriptase" evidence="2">
    <location>
        <begin position="234"/>
        <end position="331"/>
    </location>
</feature>
<evidence type="ECO:0000313" key="4">
    <source>
        <dbReference type="EMBL" id="MBW0470734.1"/>
    </source>
</evidence>
<reference evidence="4" key="1">
    <citation type="submission" date="2021-03" db="EMBL/GenBank/DDBJ databases">
        <title>Draft genome sequence of rust myrtle Austropuccinia psidii MF-1, a brazilian biotype.</title>
        <authorList>
            <person name="Quecine M.C."/>
            <person name="Pachon D.M.R."/>
            <person name="Bonatelli M.L."/>
            <person name="Correr F.H."/>
            <person name="Franceschini L.M."/>
            <person name="Leite T.F."/>
            <person name="Margarido G.R.A."/>
            <person name="Almeida C.A."/>
            <person name="Ferrarezi J.A."/>
            <person name="Labate C.A."/>
        </authorList>
    </citation>
    <scope>NUCLEOTIDE SEQUENCE</scope>
    <source>
        <strain evidence="4">MF-1</strain>
    </source>
</reference>
<dbReference type="InterPro" id="IPR000477">
    <property type="entry name" value="RT_dom"/>
</dbReference>
<dbReference type="OrthoDB" id="2505288at2759"/>
<dbReference type="AlphaFoldDB" id="A0A9Q3BSM8"/>